<dbReference type="RefSeq" id="XP_033591464.1">
    <property type="nucleotide sequence ID" value="XM_033736696.1"/>
</dbReference>
<dbReference type="GO" id="GO:0090158">
    <property type="term" value="P:endoplasmic reticulum membrane organization"/>
    <property type="evidence" value="ECO:0007669"/>
    <property type="project" value="TreeGrafter"/>
</dbReference>
<protein>
    <recommendedName>
        <fullName evidence="2">STEEP1 domain-containing protein</fullName>
    </recommendedName>
</protein>
<feature type="domain" description="STEEP1" evidence="2">
    <location>
        <begin position="4"/>
        <end position="122"/>
    </location>
</feature>
<dbReference type="OrthoDB" id="418131at2759"/>
<dbReference type="GeneID" id="54477698"/>
<dbReference type="EMBL" id="MU001633">
    <property type="protein sequence ID" value="KAF2484895.1"/>
    <property type="molecule type" value="Genomic_DNA"/>
</dbReference>
<evidence type="ECO:0000256" key="1">
    <source>
        <dbReference type="ARBA" id="ARBA00024205"/>
    </source>
</evidence>
<name>A0A6A6PY04_9PEZI</name>
<evidence type="ECO:0000313" key="4">
    <source>
        <dbReference type="Proteomes" id="UP000799767"/>
    </source>
</evidence>
<dbReference type="InterPro" id="IPR029704">
    <property type="entry name" value="STEEP-like"/>
</dbReference>
<dbReference type="InterPro" id="IPR057965">
    <property type="entry name" value="STEEP1_dom"/>
</dbReference>
<sequence>MADPHIHTYHCICTELVLALFTPLENLPKRKSDGARICKIAKSDLPVPAGVVLSGSTLDAEEAVVLKLDDGFEKRFFVRCGRCDLRVGYRLDRSQFGEDEAGVRSDVLYLMAGGLVSTEDMTAGKKLGENDGVGD</sequence>
<dbReference type="Proteomes" id="UP000799767">
    <property type="component" value="Unassembled WGS sequence"/>
</dbReference>
<dbReference type="GO" id="GO:0006888">
    <property type="term" value="P:endoplasmic reticulum to Golgi vesicle-mediated transport"/>
    <property type="evidence" value="ECO:0007669"/>
    <property type="project" value="TreeGrafter"/>
</dbReference>
<reference evidence="3" key="1">
    <citation type="journal article" date="2020" name="Stud. Mycol.">
        <title>101 Dothideomycetes genomes: a test case for predicting lifestyles and emergence of pathogens.</title>
        <authorList>
            <person name="Haridas S."/>
            <person name="Albert R."/>
            <person name="Binder M."/>
            <person name="Bloem J."/>
            <person name="Labutti K."/>
            <person name="Salamov A."/>
            <person name="Andreopoulos B."/>
            <person name="Baker S."/>
            <person name="Barry K."/>
            <person name="Bills G."/>
            <person name="Bluhm B."/>
            <person name="Cannon C."/>
            <person name="Castanera R."/>
            <person name="Culley D."/>
            <person name="Daum C."/>
            <person name="Ezra D."/>
            <person name="Gonzalez J."/>
            <person name="Henrissat B."/>
            <person name="Kuo A."/>
            <person name="Liang C."/>
            <person name="Lipzen A."/>
            <person name="Lutzoni F."/>
            <person name="Magnuson J."/>
            <person name="Mondo S."/>
            <person name="Nolan M."/>
            <person name="Ohm R."/>
            <person name="Pangilinan J."/>
            <person name="Park H.-J."/>
            <person name="Ramirez L."/>
            <person name="Alfaro M."/>
            <person name="Sun H."/>
            <person name="Tritt A."/>
            <person name="Yoshinaga Y."/>
            <person name="Zwiers L.-H."/>
            <person name="Turgeon B."/>
            <person name="Goodwin S."/>
            <person name="Spatafora J."/>
            <person name="Crous P."/>
            <person name="Grigoriev I."/>
        </authorList>
    </citation>
    <scope>NUCLEOTIDE SEQUENCE</scope>
    <source>
        <strain evidence="3">CBS 113389</strain>
    </source>
</reference>
<proteinExistence type="inferred from homology"/>
<comment type="similarity">
    <text evidence="1">Belongs to the STEEP1 family.</text>
</comment>
<evidence type="ECO:0000313" key="3">
    <source>
        <dbReference type="EMBL" id="KAF2484895.1"/>
    </source>
</evidence>
<evidence type="ECO:0000259" key="2">
    <source>
        <dbReference type="Pfam" id="PF25809"/>
    </source>
</evidence>
<gene>
    <name evidence="3" type="ORF">BDY17DRAFT_321789</name>
</gene>
<dbReference type="Pfam" id="PF25809">
    <property type="entry name" value="STEEP1"/>
    <property type="match status" value="1"/>
</dbReference>
<accession>A0A6A6PY04</accession>
<dbReference type="PANTHER" id="PTHR46355:SF1">
    <property type="entry name" value="STING ER EXIT PROTEIN"/>
    <property type="match status" value="1"/>
</dbReference>
<dbReference type="GO" id="GO:0005737">
    <property type="term" value="C:cytoplasm"/>
    <property type="evidence" value="ECO:0007669"/>
    <property type="project" value="GOC"/>
</dbReference>
<organism evidence="3 4">
    <name type="scientific">Neohortaea acidophila</name>
    <dbReference type="NCBI Taxonomy" id="245834"/>
    <lineage>
        <taxon>Eukaryota</taxon>
        <taxon>Fungi</taxon>
        <taxon>Dikarya</taxon>
        <taxon>Ascomycota</taxon>
        <taxon>Pezizomycotina</taxon>
        <taxon>Dothideomycetes</taxon>
        <taxon>Dothideomycetidae</taxon>
        <taxon>Mycosphaerellales</taxon>
        <taxon>Teratosphaeriaceae</taxon>
        <taxon>Neohortaea</taxon>
    </lineage>
</organism>
<dbReference type="AlphaFoldDB" id="A0A6A6PY04"/>
<keyword evidence="4" id="KW-1185">Reference proteome</keyword>
<dbReference type="PANTHER" id="PTHR46355">
    <property type="entry name" value="UPF0428 PROTEIN CXORF56"/>
    <property type="match status" value="1"/>
</dbReference>